<organism evidence="1 2">
    <name type="scientific">Mycena albidolilacea</name>
    <dbReference type="NCBI Taxonomy" id="1033008"/>
    <lineage>
        <taxon>Eukaryota</taxon>
        <taxon>Fungi</taxon>
        <taxon>Dikarya</taxon>
        <taxon>Basidiomycota</taxon>
        <taxon>Agaricomycotina</taxon>
        <taxon>Agaricomycetes</taxon>
        <taxon>Agaricomycetidae</taxon>
        <taxon>Agaricales</taxon>
        <taxon>Marasmiineae</taxon>
        <taxon>Mycenaceae</taxon>
        <taxon>Mycena</taxon>
    </lineage>
</organism>
<dbReference type="AlphaFoldDB" id="A0AAD6ZMU1"/>
<comment type="caution">
    <text evidence="1">The sequence shown here is derived from an EMBL/GenBank/DDBJ whole genome shotgun (WGS) entry which is preliminary data.</text>
</comment>
<sequence length="60" mass="6743">MAVPNVHDDIVENFRTNCVGFAAFTILVWDHIDTLATEVRAQSAPTLSNDRLSLCLRRDL</sequence>
<reference evidence="1" key="1">
    <citation type="submission" date="2023-03" db="EMBL/GenBank/DDBJ databases">
        <title>Massive genome expansion in bonnet fungi (Mycena s.s.) driven by repeated elements and novel gene families across ecological guilds.</title>
        <authorList>
            <consortium name="Lawrence Berkeley National Laboratory"/>
            <person name="Harder C.B."/>
            <person name="Miyauchi S."/>
            <person name="Viragh M."/>
            <person name="Kuo A."/>
            <person name="Thoen E."/>
            <person name="Andreopoulos B."/>
            <person name="Lu D."/>
            <person name="Skrede I."/>
            <person name="Drula E."/>
            <person name="Henrissat B."/>
            <person name="Morin E."/>
            <person name="Kohler A."/>
            <person name="Barry K."/>
            <person name="LaButti K."/>
            <person name="Morin E."/>
            <person name="Salamov A."/>
            <person name="Lipzen A."/>
            <person name="Mereny Z."/>
            <person name="Hegedus B."/>
            <person name="Baldrian P."/>
            <person name="Stursova M."/>
            <person name="Weitz H."/>
            <person name="Taylor A."/>
            <person name="Grigoriev I.V."/>
            <person name="Nagy L.G."/>
            <person name="Martin F."/>
            <person name="Kauserud H."/>
        </authorList>
    </citation>
    <scope>NUCLEOTIDE SEQUENCE</scope>
    <source>
        <strain evidence="1">CBHHK002</strain>
    </source>
</reference>
<evidence type="ECO:0000313" key="2">
    <source>
        <dbReference type="Proteomes" id="UP001218218"/>
    </source>
</evidence>
<evidence type="ECO:0000313" key="1">
    <source>
        <dbReference type="EMBL" id="KAJ7330296.1"/>
    </source>
</evidence>
<name>A0AAD6ZMU1_9AGAR</name>
<proteinExistence type="predicted"/>
<keyword evidence="2" id="KW-1185">Reference proteome</keyword>
<dbReference type="Proteomes" id="UP001218218">
    <property type="component" value="Unassembled WGS sequence"/>
</dbReference>
<gene>
    <name evidence="1" type="ORF">DFH08DRAFT_966861</name>
</gene>
<dbReference type="EMBL" id="JARIHO010000037">
    <property type="protein sequence ID" value="KAJ7330296.1"/>
    <property type="molecule type" value="Genomic_DNA"/>
</dbReference>
<accession>A0AAD6ZMU1</accession>
<protein>
    <submittedName>
        <fullName evidence="1">Uncharacterized protein</fullName>
    </submittedName>
</protein>